<dbReference type="PROSITE" id="PS50090">
    <property type="entry name" value="MYB_LIKE"/>
    <property type="match status" value="2"/>
</dbReference>
<evidence type="ECO:0000259" key="2">
    <source>
        <dbReference type="PROSITE" id="PS50090"/>
    </source>
</evidence>
<evidence type="ECO:0000313" key="5">
    <source>
        <dbReference type="Proteomes" id="UP001470230"/>
    </source>
</evidence>
<gene>
    <name evidence="4" type="ORF">M9Y10_009689</name>
</gene>
<evidence type="ECO:0000313" key="4">
    <source>
        <dbReference type="EMBL" id="KAK8866722.1"/>
    </source>
</evidence>
<feature type="coiled-coil region" evidence="1">
    <location>
        <begin position="152"/>
        <end position="179"/>
    </location>
</feature>
<evidence type="ECO:0000259" key="3">
    <source>
        <dbReference type="PROSITE" id="PS51294"/>
    </source>
</evidence>
<dbReference type="Gene3D" id="1.10.10.60">
    <property type="entry name" value="Homeodomain-like"/>
    <property type="match status" value="2"/>
</dbReference>
<sequence length="197" mass="23332">MSLYMNSFNYCSNAPNNAINNVYYYFPSSSSNAVFEFNSTNLNNNATKSKKLKNKFTPEEDEKLKQLVSVYGTNAWSTIASLMGTNRNHRQCRERWKNYVDPTLQNNQPWNYDDDRLLVEKYAELGPKWNKIAKYFHNRSDNSIRNRWQLIIRQWERKQQQHQQQLQIEQNDIDNESDEYTSTAVLEARTQPSIINA</sequence>
<dbReference type="PANTHER" id="PTHR45614">
    <property type="entry name" value="MYB PROTEIN-RELATED"/>
    <property type="match status" value="1"/>
</dbReference>
<dbReference type="SUPFAM" id="SSF46689">
    <property type="entry name" value="Homeodomain-like"/>
    <property type="match status" value="1"/>
</dbReference>
<dbReference type="SMART" id="SM00717">
    <property type="entry name" value="SANT"/>
    <property type="match status" value="2"/>
</dbReference>
<dbReference type="PROSITE" id="PS51294">
    <property type="entry name" value="HTH_MYB"/>
    <property type="match status" value="2"/>
</dbReference>
<feature type="domain" description="HTH myb-type" evidence="3">
    <location>
        <begin position="48"/>
        <end position="104"/>
    </location>
</feature>
<dbReference type="InterPro" id="IPR009057">
    <property type="entry name" value="Homeodomain-like_sf"/>
</dbReference>
<dbReference type="InterPro" id="IPR017930">
    <property type="entry name" value="Myb_dom"/>
</dbReference>
<accession>A0ABR2IP98</accession>
<keyword evidence="5" id="KW-1185">Reference proteome</keyword>
<feature type="domain" description="HTH myb-type" evidence="3">
    <location>
        <begin position="108"/>
        <end position="156"/>
    </location>
</feature>
<protein>
    <recommendedName>
        <fullName evidence="6">Myb-like DNA-binding domain containing protein</fullName>
    </recommendedName>
</protein>
<evidence type="ECO:0008006" key="6">
    <source>
        <dbReference type="Google" id="ProtNLM"/>
    </source>
</evidence>
<dbReference type="InterPro" id="IPR001005">
    <property type="entry name" value="SANT/Myb"/>
</dbReference>
<proteinExistence type="predicted"/>
<name>A0ABR2IP98_9EUKA</name>
<dbReference type="Pfam" id="PF00249">
    <property type="entry name" value="Myb_DNA-binding"/>
    <property type="match status" value="2"/>
</dbReference>
<evidence type="ECO:0000256" key="1">
    <source>
        <dbReference type="SAM" id="Coils"/>
    </source>
</evidence>
<keyword evidence="1" id="KW-0175">Coiled coil</keyword>
<feature type="domain" description="Myb-like" evidence="2">
    <location>
        <begin position="109"/>
        <end position="152"/>
    </location>
</feature>
<organism evidence="4 5">
    <name type="scientific">Tritrichomonas musculus</name>
    <dbReference type="NCBI Taxonomy" id="1915356"/>
    <lineage>
        <taxon>Eukaryota</taxon>
        <taxon>Metamonada</taxon>
        <taxon>Parabasalia</taxon>
        <taxon>Tritrichomonadida</taxon>
        <taxon>Tritrichomonadidae</taxon>
        <taxon>Tritrichomonas</taxon>
    </lineage>
</organism>
<feature type="domain" description="Myb-like" evidence="2">
    <location>
        <begin position="48"/>
        <end position="100"/>
    </location>
</feature>
<dbReference type="InterPro" id="IPR050560">
    <property type="entry name" value="MYB_TF"/>
</dbReference>
<dbReference type="CDD" id="cd00167">
    <property type="entry name" value="SANT"/>
    <property type="match status" value="2"/>
</dbReference>
<dbReference type="EMBL" id="JAPFFF010000015">
    <property type="protein sequence ID" value="KAK8866722.1"/>
    <property type="molecule type" value="Genomic_DNA"/>
</dbReference>
<reference evidence="4 5" key="1">
    <citation type="submission" date="2024-04" db="EMBL/GenBank/DDBJ databases">
        <title>Tritrichomonas musculus Genome.</title>
        <authorList>
            <person name="Alves-Ferreira E."/>
            <person name="Grigg M."/>
            <person name="Lorenzi H."/>
            <person name="Galac M."/>
        </authorList>
    </citation>
    <scope>NUCLEOTIDE SEQUENCE [LARGE SCALE GENOMIC DNA]</scope>
    <source>
        <strain evidence="4 5">EAF2021</strain>
    </source>
</reference>
<dbReference type="PANTHER" id="PTHR45614:SF253">
    <property type="entry name" value="CHROMOSOME UNDETERMINED SCAFFOLD_38, WHOLE GENOME SHOTGUN SEQUENCE"/>
    <property type="match status" value="1"/>
</dbReference>
<comment type="caution">
    <text evidence="4">The sequence shown here is derived from an EMBL/GenBank/DDBJ whole genome shotgun (WGS) entry which is preliminary data.</text>
</comment>
<dbReference type="Proteomes" id="UP001470230">
    <property type="component" value="Unassembled WGS sequence"/>
</dbReference>